<evidence type="ECO:0000259" key="5">
    <source>
        <dbReference type="PROSITE" id="PS50977"/>
    </source>
</evidence>
<name>A0ABQ3IX93_9RHOB</name>
<evidence type="ECO:0000256" key="3">
    <source>
        <dbReference type="ARBA" id="ARBA00023163"/>
    </source>
</evidence>
<dbReference type="SUPFAM" id="SSF48498">
    <property type="entry name" value="Tetracyclin repressor-like, C-terminal domain"/>
    <property type="match status" value="1"/>
</dbReference>
<dbReference type="Proteomes" id="UP000609802">
    <property type="component" value="Unassembled WGS sequence"/>
</dbReference>
<dbReference type="PRINTS" id="PR00455">
    <property type="entry name" value="HTHTETR"/>
</dbReference>
<dbReference type="Gene3D" id="1.10.357.10">
    <property type="entry name" value="Tetracycline Repressor, domain 2"/>
    <property type="match status" value="1"/>
</dbReference>
<organism evidence="6 7">
    <name type="scientific">Aliiroseovarius zhejiangensis</name>
    <dbReference type="NCBI Taxonomy" id="1632025"/>
    <lineage>
        <taxon>Bacteria</taxon>
        <taxon>Pseudomonadati</taxon>
        <taxon>Pseudomonadota</taxon>
        <taxon>Alphaproteobacteria</taxon>
        <taxon>Rhodobacterales</taxon>
        <taxon>Paracoccaceae</taxon>
        <taxon>Aliiroseovarius</taxon>
    </lineage>
</organism>
<dbReference type="InterPro" id="IPR036271">
    <property type="entry name" value="Tet_transcr_reg_TetR-rel_C_sf"/>
</dbReference>
<dbReference type="InterPro" id="IPR041490">
    <property type="entry name" value="KstR2_TetR_C"/>
</dbReference>
<dbReference type="Pfam" id="PF00440">
    <property type="entry name" value="TetR_N"/>
    <property type="match status" value="1"/>
</dbReference>
<dbReference type="RefSeq" id="WP_191285969.1">
    <property type="nucleotide sequence ID" value="NZ_BNCH01000003.1"/>
</dbReference>
<evidence type="ECO:0000313" key="6">
    <source>
        <dbReference type="EMBL" id="GHE96258.1"/>
    </source>
</evidence>
<evidence type="ECO:0000256" key="4">
    <source>
        <dbReference type="PROSITE-ProRule" id="PRU00335"/>
    </source>
</evidence>
<accession>A0ABQ3IX93</accession>
<keyword evidence="3" id="KW-0804">Transcription</keyword>
<feature type="domain" description="HTH tetR-type" evidence="5">
    <location>
        <begin position="10"/>
        <end position="70"/>
    </location>
</feature>
<dbReference type="Gene3D" id="1.10.10.60">
    <property type="entry name" value="Homeodomain-like"/>
    <property type="match status" value="1"/>
</dbReference>
<dbReference type="InterPro" id="IPR001647">
    <property type="entry name" value="HTH_TetR"/>
</dbReference>
<dbReference type="PANTHER" id="PTHR30055:SF234">
    <property type="entry name" value="HTH-TYPE TRANSCRIPTIONAL REGULATOR BETI"/>
    <property type="match status" value="1"/>
</dbReference>
<protein>
    <submittedName>
        <fullName evidence="6">TetR family transcriptional regulator</fullName>
    </submittedName>
</protein>
<dbReference type="InterPro" id="IPR050109">
    <property type="entry name" value="HTH-type_TetR-like_transc_reg"/>
</dbReference>
<evidence type="ECO:0000313" key="7">
    <source>
        <dbReference type="Proteomes" id="UP000609802"/>
    </source>
</evidence>
<dbReference type="PROSITE" id="PS50977">
    <property type="entry name" value="HTH_TETR_2"/>
    <property type="match status" value="1"/>
</dbReference>
<evidence type="ECO:0000256" key="1">
    <source>
        <dbReference type="ARBA" id="ARBA00023015"/>
    </source>
</evidence>
<reference evidence="7" key="1">
    <citation type="journal article" date="2019" name="Int. J. Syst. Evol. Microbiol.">
        <title>The Global Catalogue of Microorganisms (GCM) 10K type strain sequencing project: providing services to taxonomists for standard genome sequencing and annotation.</title>
        <authorList>
            <consortium name="The Broad Institute Genomics Platform"/>
            <consortium name="The Broad Institute Genome Sequencing Center for Infectious Disease"/>
            <person name="Wu L."/>
            <person name="Ma J."/>
        </authorList>
    </citation>
    <scope>NUCLEOTIDE SEQUENCE [LARGE SCALE GENOMIC DNA]</scope>
    <source>
        <strain evidence="7">KCTC 42443</strain>
    </source>
</reference>
<comment type="caution">
    <text evidence="6">The sequence shown here is derived from an EMBL/GenBank/DDBJ whole genome shotgun (WGS) entry which is preliminary data.</text>
</comment>
<proteinExistence type="predicted"/>
<keyword evidence="1" id="KW-0805">Transcription regulation</keyword>
<evidence type="ECO:0000256" key="2">
    <source>
        <dbReference type="ARBA" id="ARBA00023125"/>
    </source>
</evidence>
<dbReference type="SUPFAM" id="SSF46689">
    <property type="entry name" value="Homeodomain-like"/>
    <property type="match status" value="1"/>
</dbReference>
<keyword evidence="7" id="KW-1185">Reference proteome</keyword>
<dbReference type="PANTHER" id="PTHR30055">
    <property type="entry name" value="HTH-TYPE TRANSCRIPTIONAL REGULATOR RUTR"/>
    <property type="match status" value="1"/>
</dbReference>
<dbReference type="InterPro" id="IPR009057">
    <property type="entry name" value="Homeodomain-like_sf"/>
</dbReference>
<dbReference type="EMBL" id="BNCH01000003">
    <property type="protein sequence ID" value="GHE96258.1"/>
    <property type="molecule type" value="Genomic_DNA"/>
</dbReference>
<keyword evidence="2 4" id="KW-0238">DNA-binding</keyword>
<sequence length="192" mass="21343">MPRGIARDHEEKRAAIRKGAASYFAEHGFDRASMTAAAKHCGVSKALIYHYYDSKEALLFDILDTHLSGLVAEVEAAPRTDGLRGLVRAILQAYRGADAEHKLQLDSLGVLEAEQQAPLIDLQRRLIDMMGKALQNEAPEAFDGNRNLRAVTMSVFGILNWYYMWNRPGKGLDRDEYADLVTDLVLGGLRAL</sequence>
<gene>
    <name evidence="6" type="ORF">GCM10016455_15750</name>
</gene>
<feature type="DNA-binding region" description="H-T-H motif" evidence="4">
    <location>
        <begin position="33"/>
        <end position="52"/>
    </location>
</feature>
<dbReference type="Pfam" id="PF17932">
    <property type="entry name" value="TetR_C_24"/>
    <property type="match status" value="1"/>
</dbReference>